<dbReference type="Proteomes" id="UP000223311">
    <property type="component" value="Unassembled WGS sequence"/>
</dbReference>
<dbReference type="SUPFAM" id="SSF46785">
    <property type="entry name" value="Winged helix' DNA-binding domain"/>
    <property type="match status" value="1"/>
</dbReference>
<dbReference type="SMART" id="SM00418">
    <property type="entry name" value="HTH_ARSR"/>
    <property type="match status" value="1"/>
</dbReference>
<organism evidence="3 4">
    <name type="scientific">Bacillus wiedmannii</name>
    <dbReference type="NCBI Taxonomy" id="1890302"/>
    <lineage>
        <taxon>Bacteria</taxon>
        <taxon>Bacillati</taxon>
        <taxon>Bacillota</taxon>
        <taxon>Bacilli</taxon>
        <taxon>Bacillales</taxon>
        <taxon>Bacillaceae</taxon>
        <taxon>Bacillus</taxon>
        <taxon>Bacillus cereus group</taxon>
    </lineage>
</organism>
<dbReference type="AlphaFoldDB" id="A0A2C3UG97"/>
<accession>A0A2C3UG97</accession>
<feature type="domain" description="HTH arsR-type" evidence="2">
    <location>
        <begin position="6"/>
        <end position="99"/>
    </location>
</feature>
<name>A0A2C3UG97_9BACI</name>
<reference evidence="3 4" key="1">
    <citation type="submission" date="2017-09" db="EMBL/GenBank/DDBJ databases">
        <title>Large-scale bioinformatics analysis of Bacillus genomes uncovers conserved roles of natural products in bacterial physiology.</title>
        <authorList>
            <consortium name="Agbiome Team Llc"/>
            <person name="Bleich R.M."/>
            <person name="Grubbs K.J."/>
            <person name="Santa Maria K.C."/>
            <person name="Allen S.E."/>
            <person name="Farag S."/>
            <person name="Shank E.A."/>
            <person name="Bowers A."/>
        </authorList>
    </citation>
    <scope>NUCLEOTIDE SEQUENCE [LARGE SCALE GENOMIC DNA]</scope>
    <source>
        <strain evidence="3 4">AFS080080</strain>
    </source>
</reference>
<dbReference type="InterPro" id="IPR011991">
    <property type="entry name" value="ArsR-like_HTH"/>
</dbReference>
<dbReference type="GO" id="GO:0003700">
    <property type="term" value="F:DNA-binding transcription factor activity"/>
    <property type="evidence" value="ECO:0007669"/>
    <property type="project" value="InterPro"/>
</dbReference>
<protein>
    <submittedName>
        <fullName evidence="3">Transcriptional regulator</fullName>
    </submittedName>
</protein>
<dbReference type="InterPro" id="IPR036390">
    <property type="entry name" value="WH_DNA-bd_sf"/>
</dbReference>
<dbReference type="InterPro" id="IPR036388">
    <property type="entry name" value="WH-like_DNA-bd_sf"/>
</dbReference>
<dbReference type="PRINTS" id="PR00778">
    <property type="entry name" value="HTHARSR"/>
</dbReference>
<comment type="caution">
    <text evidence="3">The sequence shown here is derived from an EMBL/GenBank/DDBJ whole genome shotgun (WGS) entry which is preliminary data.</text>
</comment>
<gene>
    <name evidence="3" type="ORF">COL66_18535</name>
</gene>
<dbReference type="GO" id="GO:0003677">
    <property type="term" value="F:DNA binding"/>
    <property type="evidence" value="ECO:0007669"/>
    <property type="project" value="UniProtKB-KW"/>
</dbReference>
<dbReference type="EMBL" id="NVGE01000027">
    <property type="protein sequence ID" value="PFZ28029.1"/>
    <property type="molecule type" value="Genomic_DNA"/>
</dbReference>
<dbReference type="Gene3D" id="1.10.10.10">
    <property type="entry name" value="Winged helix-like DNA-binding domain superfamily/Winged helix DNA-binding domain"/>
    <property type="match status" value="1"/>
</dbReference>
<proteinExistence type="predicted"/>
<dbReference type="PROSITE" id="PS50987">
    <property type="entry name" value="HTH_ARSR_2"/>
    <property type="match status" value="1"/>
</dbReference>
<dbReference type="RefSeq" id="WP_097895866.1">
    <property type="nucleotide sequence ID" value="NZ_NUQX01000013.1"/>
</dbReference>
<evidence type="ECO:0000256" key="1">
    <source>
        <dbReference type="ARBA" id="ARBA00023125"/>
    </source>
</evidence>
<evidence type="ECO:0000313" key="3">
    <source>
        <dbReference type="EMBL" id="PFZ28029.1"/>
    </source>
</evidence>
<evidence type="ECO:0000313" key="4">
    <source>
        <dbReference type="Proteomes" id="UP000223311"/>
    </source>
</evidence>
<dbReference type="CDD" id="cd00090">
    <property type="entry name" value="HTH_ARSR"/>
    <property type="match status" value="1"/>
</dbReference>
<evidence type="ECO:0000259" key="2">
    <source>
        <dbReference type="PROSITE" id="PS50987"/>
    </source>
</evidence>
<dbReference type="InterPro" id="IPR001845">
    <property type="entry name" value="HTH_ArsR_DNA-bd_dom"/>
</dbReference>
<sequence length="108" mass="12518">MRKLVHPDLENIKLSSVLYALSDPLRLKMVMELLENGELSYKELNNNLPKSTRSHHFKVLRENGVTFTDIRGIQCFVSLRQTDLEKRFPGLLNLLYHAANQFNCKCSL</sequence>
<keyword evidence="1" id="KW-0238">DNA-binding</keyword>